<keyword evidence="2" id="KW-0378">Hydrolase</keyword>
<comment type="caution">
    <text evidence="2">Lacks conserved residue(s) required for the propagation of feature annotation.</text>
</comment>
<feature type="transmembrane region" description="Helical" evidence="4">
    <location>
        <begin position="173"/>
        <end position="197"/>
    </location>
</feature>
<dbReference type="InterPro" id="IPR016035">
    <property type="entry name" value="Acyl_Trfase/lysoPLipase"/>
</dbReference>
<keyword evidence="7" id="KW-1185">Reference proteome</keyword>
<evidence type="ECO:0000256" key="3">
    <source>
        <dbReference type="SAM" id="MobiDB-lite"/>
    </source>
</evidence>
<feature type="short sequence motif" description="GXSXG" evidence="2">
    <location>
        <begin position="83"/>
        <end position="87"/>
    </location>
</feature>
<evidence type="ECO:0000259" key="5">
    <source>
        <dbReference type="PROSITE" id="PS51635"/>
    </source>
</evidence>
<dbReference type="GO" id="GO:0016042">
    <property type="term" value="P:lipid catabolic process"/>
    <property type="evidence" value="ECO:0007669"/>
    <property type="project" value="UniProtKB-UniRule"/>
</dbReference>
<protein>
    <submittedName>
        <fullName evidence="6">Patatin-like phospholipase</fullName>
    </submittedName>
</protein>
<dbReference type="Gene3D" id="3.40.1090.10">
    <property type="entry name" value="Cytosolic phospholipase A2 catalytic domain"/>
    <property type="match status" value="1"/>
</dbReference>
<feature type="domain" description="PNPLA" evidence="5">
    <location>
        <begin position="53"/>
        <end position="505"/>
    </location>
</feature>
<keyword evidence="2" id="KW-0442">Lipid degradation</keyword>
<feature type="transmembrane region" description="Helical" evidence="4">
    <location>
        <begin position="246"/>
        <end position="264"/>
    </location>
</feature>
<dbReference type="AlphaFoldDB" id="A0A1W2BIA5"/>
<dbReference type="PROSITE" id="PS51635">
    <property type="entry name" value="PNPLA"/>
    <property type="match status" value="1"/>
</dbReference>
<feature type="transmembrane region" description="Helical" evidence="4">
    <location>
        <begin position="217"/>
        <end position="234"/>
    </location>
</feature>
<evidence type="ECO:0000313" key="6">
    <source>
        <dbReference type="EMBL" id="SMC72631.1"/>
    </source>
</evidence>
<gene>
    <name evidence="6" type="ORF">SAMN05661093_01711</name>
</gene>
<evidence type="ECO:0000256" key="4">
    <source>
        <dbReference type="SAM" id="Phobius"/>
    </source>
</evidence>
<dbReference type="EMBL" id="FWXV01000001">
    <property type="protein sequence ID" value="SMC72631.1"/>
    <property type="molecule type" value="Genomic_DNA"/>
</dbReference>
<feature type="short sequence motif" description="DGA/G" evidence="2">
    <location>
        <begin position="492"/>
        <end position="494"/>
    </location>
</feature>
<name>A0A1W2BIA5_KIBAR</name>
<feature type="transmembrane region" description="Helical" evidence="4">
    <location>
        <begin position="270"/>
        <end position="300"/>
    </location>
</feature>
<keyword evidence="4" id="KW-0812">Transmembrane</keyword>
<keyword evidence="4" id="KW-0472">Membrane</keyword>
<feature type="region of interest" description="Disordered" evidence="3">
    <location>
        <begin position="525"/>
        <end position="545"/>
    </location>
</feature>
<evidence type="ECO:0000256" key="2">
    <source>
        <dbReference type="PROSITE-ProRule" id="PRU01161"/>
    </source>
</evidence>
<evidence type="ECO:0000313" key="7">
    <source>
        <dbReference type="Proteomes" id="UP000192674"/>
    </source>
</evidence>
<accession>A0A1W2BIA5</accession>
<proteinExistence type="predicted"/>
<reference evidence="6 7" key="1">
    <citation type="submission" date="2017-04" db="EMBL/GenBank/DDBJ databases">
        <authorList>
            <person name="Afonso C.L."/>
            <person name="Miller P.J."/>
            <person name="Scott M.A."/>
            <person name="Spackman E."/>
            <person name="Goraichik I."/>
            <person name="Dimitrov K.M."/>
            <person name="Suarez D.L."/>
            <person name="Swayne D.E."/>
        </authorList>
    </citation>
    <scope>NUCLEOTIDE SEQUENCE [LARGE SCALE GENOMIC DNA]</scope>
    <source>
        <strain evidence="6 7">DSM 43828</strain>
    </source>
</reference>
<dbReference type="RefSeq" id="WP_327221958.1">
    <property type="nucleotide sequence ID" value="NZ_FWXV01000001.1"/>
</dbReference>
<feature type="active site" description="Nucleophile" evidence="2">
    <location>
        <position position="85"/>
    </location>
</feature>
<feature type="active site" description="Proton acceptor" evidence="2">
    <location>
        <position position="492"/>
    </location>
</feature>
<organism evidence="6 7">
    <name type="scientific">Kibdelosporangium aridum</name>
    <dbReference type="NCBI Taxonomy" id="2030"/>
    <lineage>
        <taxon>Bacteria</taxon>
        <taxon>Bacillati</taxon>
        <taxon>Actinomycetota</taxon>
        <taxon>Actinomycetes</taxon>
        <taxon>Pseudonocardiales</taxon>
        <taxon>Pseudonocardiaceae</taxon>
        <taxon>Kibdelosporangium</taxon>
    </lineage>
</organism>
<keyword evidence="1 2" id="KW-0443">Lipid metabolism</keyword>
<dbReference type="SUPFAM" id="SSF52151">
    <property type="entry name" value="FabD/lysophospholipase-like"/>
    <property type="match status" value="1"/>
</dbReference>
<keyword evidence="4" id="KW-1133">Transmembrane helix</keyword>
<dbReference type="Proteomes" id="UP000192674">
    <property type="component" value="Unassembled WGS sequence"/>
</dbReference>
<dbReference type="GO" id="GO:0016787">
    <property type="term" value="F:hydrolase activity"/>
    <property type="evidence" value="ECO:0007669"/>
    <property type="project" value="UniProtKB-UniRule"/>
</dbReference>
<dbReference type="InterPro" id="IPR002641">
    <property type="entry name" value="PNPLA_dom"/>
</dbReference>
<sequence>MDPIDEVAGYEQPDRYHIAADTDLMRLSPAAADNRAKQDPEGYLEYVQRSCDLTMRGGTTSGVIYPLAVCALAEHYMFRNVGGASAGAIGAATTAAAEYGRYRKPANPVTGDAVQPGFAGMAGLIKWLISGTGDDRWRLPRLFQPNAALHKAYRLVTALMQSPATTGRRRFNAVFTALLFAVKPLGTIALLVLFALWLVGPYSLRWLIAPSTWNGSLWAVAVPLAAVALAVAAWSYKVTAARFGKITLFFLIPLVLGLTGIPLYEVDAAGWVVAIAVQIVFWLVLTFAVAGAFAVIYSVASWPLLARYKEHRFGLIPGASEFKPNFLDRVCGIPSAPVPPLATWLADRIDDLAGIDHERALTFGDLWRGPDKPRESDPEYCPPPGDRVINLALMTTDLSASRPHQLPFPAAERWQFCPECLRGLIPDRVITQMSTSTVDGVTCPDHENVGLRWLPQPCDMPVILAARMSLPLPGLICPVVLYRDRTPHWFSDGGITSNFPIHFFDSLLPRWPTFGLNLESVERKVEDGEVDLPEQDASSPREPYTEMGDTALAFVGRILNTFLDWRDTTQSALPGFRGRIATIPQAPDEGGTNLFMTPEVIGRLALRGRAAGEALRRRFTEQHGDEQDGYTRTDRYRWIRLRLALRELREISFQADARAALYKDRTAHYPIPAAMRDWFAGPTFPPVVEPYADDIVCSYDHFIEMANTCLVKQFDGTAPVNPVLRLLPDE</sequence>
<evidence type="ECO:0000256" key="1">
    <source>
        <dbReference type="ARBA" id="ARBA00023098"/>
    </source>
</evidence>